<dbReference type="SUPFAM" id="SSF57959">
    <property type="entry name" value="Leucine zipper domain"/>
    <property type="match status" value="1"/>
</dbReference>
<dbReference type="InterPro" id="IPR046347">
    <property type="entry name" value="bZIP_sf"/>
</dbReference>
<evidence type="ECO:0000256" key="6">
    <source>
        <dbReference type="ARBA" id="ARBA00023125"/>
    </source>
</evidence>
<evidence type="ECO:0000256" key="4">
    <source>
        <dbReference type="ARBA" id="ARBA00023015"/>
    </source>
</evidence>
<dbReference type="PROSITE" id="PS50217">
    <property type="entry name" value="BZIP"/>
    <property type="match status" value="1"/>
</dbReference>
<feature type="region of interest" description="Disordered" evidence="11">
    <location>
        <begin position="1"/>
        <end position="48"/>
    </location>
</feature>
<keyword evidence="5 10" id="KW-0175">Coiled coil</keyword>
<evidence type="ECO:0000256" key="10">
    <source>
        <dbReference type="SAM" id="Coils"/>
    </source>
</evidence>
<protein>
    <submittedName>
        <fullName evidence="14">Uncharacterized protein</fullName>
    </submittedName>
</protein>
<dbReference type="EnsemblPlants" id="TraesCS3D02G194800.3">
    <property type="protein sequence ID" value="TraesCS3D02G194800.3"/>
    <property type="gene ID" value="TraesCS3D02G194800"/>
</dbReference>
<evidence type="ECO:0000256" key="1">
    <source>
        <dbReference type="ARBA" id="ARBA00004123"/>
    </source>
</evidence>
<dbReference type="GO" id="GO:0043565">
    <property type="term" value="F:sequence-specific DNA binding"/>
    <property type="evidence" value="ECO:0007669"/>
    <property type="project" value="InterPro"/>
</dbReference>
<dbReference type="Gramene" id="TraesPARA_EIv1.0_1095560.2">
    <property type="protein sequence ID" value="TraesPARA_EIv1.0_1095560.2.CDS"/>
    <property type="gene ID" value="TraesPARA_EIv1.0_1095560"/>
</dbReference>
<dbReference type="GO" id="GO:0006351">
    <property type="term" value="P:DNA-templated transcription"/>
    <property type="evidence" value="ECO:0007669"/>
    <property type="project" value="InterPro"/>
</dbReference>
<dbReference type="Pfam" id="PF14144">
    <property type="entry name" value="DOG1"/>
    <property type="match status" value="1"/>
</dbReference>
<comment type="subunit">
    <text evidence="3">Binds DNA as a dimer.</text>
</comment>
<keyword evidence="8" id="KW-0539">Nucleus</keyword>
<feature type="domain" description="BZIP" evidence="12">
    <location>
        <begin position="44"/>
        <end position="88"/>
    </location>
</feature>
<dbReference type="Gramene" id="TraesPARA_EIv1.0_1095560.9">
    <property type="protein sequence ID" value="TraesPARA_EIv1.0_1095560.9.CDS"/>
    <property type="gene ID" value="TraesPARA_EIv1.0_1095560"/>
</dbReference>
<evidence type="ECO:0000259" key="13">
    <source>
        <dbReference type="PROSITE" id="PS51806"/>
    </source>
</evidence>
<evidence type="ECO:0000313" key="14">
    <source>
        <dbReference type="EnsemblPlants" id="TraesCS3D02G194800.3"/>
    </source>
</evidence>
<comment type="subcellular location">
    <subcellularLocation>
        <location evidence="1">Nucleus</location>
    </subcellularLocation>
</comment>
<dbReference type="Proteomes" id="UP000019116">
    <property type="component" value="Chromosome 3D"/>
</dbReference>
<reference evidence="14" key="2">
    <citation type="submission" date="2018-10" db="UniProtKB">
        <authorList>
            <consortium name="EnsemblPlants"/>
        </authorList>
    </citation>
    <scope>IDENTIFICATION</scope>
</reference>
<dbReference type="Gramene" id="TraesJUL3D03G01883250.3">
    <property type="protein sequence ID" value="TraesJUL3D03G01883250.3"/>
    <property type="gene ID" value="TraesJUL3D03G01883250"/>
</dbReference>
<proteinExistence type="inferred from homology"/>
<evidence type="ECO:0000256" key="2">
    <source>
        <dbReference type="ARBA" id="ARBA00007163"/>
    </source>
</evidence>
<dbReference type="GO" id="GO:0003700">
    <property type="term" value="F:DNA-binding transcription factor activity"/>
    <property type="evidence" value="ECO:0007669"/>
    <property type="project" value="InterPro"/>
</dbReference>
<accession>A0A3B6GVG8</accession>
<dbReference type="Gramene" id="TraesARI3D03G01898180.3">
    <property type="protein sequence ID" value="TraesARI3D03G01898180.3"/>
    <property type="gene ID" value="TraesARI3D03G01898180"/>
</dbReference>
<evidence type="ECO:0000313" key="15">
    <source>
        <dbReference type="Proteomes" id="UP000019116"/>
    </source>
</evidence>
<dbReference type="SMR" id="A0A3B6GVG8"/>
<evidence type="ECO:0000256" key="5">
    <source>
        <dbReference type="ARBA" id="ARBA00023054"/>
    </source>
</evidence>
<dbReference type="Gramene" id="TraesPARA_EIv1.0_1095560.8">
    <property type="protein sequence ID" value="TraesPARA_EIv1.0_1095560.8.CDS"/>
    <property type="gene ID" value="TraesPARA_EIv1.0_1095560"/>
</dbReference>
<dbReference type="Gramene" id="TraesCS3D02G194800.3">
    <property type="protein sequence ID" value="TraesCS3D02G194800.3"/>
    <property type="gene ID" value="TraesCS3D02G194800"/>
</dbReference>
<keyword evidence="15" id="KW-1185">Reference proteome</keyword>
<dbReference type="OrthoDB" id="2015618at2759"/>
<comment type="function">
    <text evidence="9">Transcriptional activator that binds specifically to the DNA sequence 5'-TGACG-3'. Recognizes ocs elements like the as-1 motif of the cauliflower mosaic virus 35S promoter. Binding to the as-1-like cis elements mediate auxin- and salicylic acid-inducible transcription. Binds to the hexamer motif 5'-ACGTCA-3' of histone gene promoters.</text>
</comment>
<keyword evidence="7" id="KW-0804">Transcription</keyword>
<dbReference type="PROSITE" id="PS00036">
    <property type="entry name" value="BZIP_BASIC"/>
    <property type="match status" value="1"/>
</dbReference>
<dbReference type="PANTHER" id="PTHR45693:SF46">
    <property type="entry name" value="TRANSCRIPTION FACTOR TGA2-RELATED"/>
    <property type="match status" value="1"/>
</dbReference>
<evidence type="ECO:0000256" key="9">
    <source>
        <dbReference type="ARBA" id="ARBA00059463"/>
    </source>
</evidence>
<feature type="compositionally biased region" description="Basic and acidic residues" evidence="11">
    <location>
        <begin position="34"/>
        <end position="47"/>
    </location>
</feature>
<evidence type="ECO:0000256" key="8">
    <source>
        <dbReference type="ARBA" id="ARBA00023242"/>
    </source>
</evidence>
<sequence length="327" mass="36387">MAEASPRTETSTDDTDENLMLEPGNAALAVVSDSSDRSRDKNGDQKTMRRLAQNREAARKSRLRKKAYVQQLENSRLKLTQLEQELQRARQQGIFISSSADQSHSMSGNGALAFDTEYARWLEEHNRQVNELRAAVNARAGDTELRSVVEKIMSHYDDIFKQKGNAAKADVFHVLSGMWKTPAERCFLWLGGFRPSELLKLEPLTEQQLSGICNLQQSSQQAEDALSQGMEALQQSLAETLAGSIGSSGSGSTGNVANYMGQMAMAMGKLGTLENFLRQADNLRQQTLQQMQRILTTRQSARALLVISDYSSRLRALSSLWLARPKE</sequence>
<dbReference type="Gene3D" id="1.20.5.170">
    <property type="match status" value="1"/>
</dbReference>
<gene>
    <name evidence="14" type="primary">LOC123078203</name>
</gene>
<keyword evidence="4" id="KW-0805">Transcription regulation</keyword>
<dbReference type="PANTHER" id="PTHR45693">
    <property type="entry name" value="TRANSCRIPTION FACTOR TGA9"/>
    <property type="match status" value="1"/>
</dbReference>
<dbReference type="GO" id="GO:0045893">
    <property type="term" value="P:positive regulation of DNA-templated transcription"/>
    <property type="evidence" value="ECO:0007669"/>
    <property type="project" value="UniProtKB-ARBA"/>
</dbReference>
<comment type="similarity">
    <text evidence="2">Belongs to the bZIP family.</text>
</comment>
<name>A0A3B6GVG8_WHEAT</name>
<reference evidence="14" key="1">
    <citation type="submission" date="2018-08" db="EMBL/GenBank/DDBJ databases">
        <authorList>
            <person name="Rossello M."/>
        </authorList>
    </citation>
    <scope>NUCLEOTIDE SEQUENCE [LARGE SCALE GENOMIC DNA]</scope>
    <source>
        <strain evidence="14">cv. Chinese Spring</strain>
    </source>
</reference>
<dbReference type="InterPro" id="IPR004827">
    <property type="entry name" value="bZIP"/>
</dbReference>
<dbReference type="PROSITE" id="PS51806">
    <property type="entry name" value="DOG1"/>
    <property type="match status" value="1"/>
</dbReference>
<evidence type="ECO:0000256" key="3">
    <source>
        <dbReference type="ARBA" id="ARBA00011195"/>
    </source>
</evidence>
<dbReference type="GO" id="GO:0005634">
    <property type="term" value="C:nucleus"/>
    <property type="evidence" value="ECO:0007669"/>
    <property type="project" value="UniProtKB-SubCell"/>
</dbReference>
<feature type="domain" description="DOG1" evidence="13">
    <location>
        <begin position="111"/>
        <end position="324"/>
    </location>
</feature>
<keyword evidence="6" id="KW-0238">DNA-binding</keyword>
<dbReference type="InterPro" id="IPR025422">
    <property type="entry name" value="TGA_domain"/>
</dbReference>
<evidence type="ECO:0000259" key="12">
    <source>
        <dbReference type="PROSITE" id="PS50217"/>
    </source>
</evidence>
<dbReference type="FunFam" id="1.20.5.170:FF:000019">
    <property type="entry name" value="BZIP family transcription factor"/>
    <property type="match status" value="1"/>
</dbReference>
<organism evidence="14">
    <name type="scientific">Triticum aestivum</name>
    <name type="common">Wheat</name>
    <dbReference type="NCBI Taxonomy" id="4565"/>
    <lineage>
        <taxon>Eukaryota</taxon>
        <taxon>Viridiplantae</taxon>
        <taxon>Streptophyta</taxon>
        <taxon>Embryophyta</taxon>
        <taxon>Tracheophyta</taxon>
        <taxon>Spermatophyta</taxon>
        <taxon>Magnoliopsida</taxon>
        <taxon>Liliopsida</taxon>
        <taxon>Poales</taxon>
        <taxon>Poaceae</taxon>
        <taxon>BOP clade</taxon>
        <taxon>Pooideae</taxon>
        <taxon>Triticodae</taxon>
        <taxon>Triticeae</taxon>
        <taxon>Triticinae</taxon>
        <taxon>Triticum</taxon>
    </lineage>
</organism>
<evidence type="ECO:0000256" key="11">
    <source>
        <dbReference type="SAM" id="MobiDB-lite"/>
    </source>
</evidence>
<dbReference type="Gramene" id="TraesCS3D03G0424200.2">
    <property type="protein sequence ID" value="TraesCS3D03G0424200.2.CDS"/>
    <property type="gene ID" value="TraesCS3D03G0424200"/>
</dbReference>
<evidence type="ECO:0000256" key="7">
    <source>
        <dbReference type="ARBA" id="ARBA00023163"/>
    </source>
</evidence>
<feature type="coiled-coil region" evidence="10">
    <location>
        <begin position="65"/>
        <end position="92"/>
    </location>
</feature>
<dbReference type="Pfam" id="PF00170">
    <property type="entry name" value="bZIP_1"/>
    <property type="match status" value="1"/>
</dbReference>
<dbReference type="AlphaFoldDB" id="A0A3B6GVG8"/>
<dbReference type="SMART" id="SM00338">
    <property type="entry name" value="BRLZ"/>
    <property type="match status" value="1"/>
</dbReference>